<dbReference type="CDD" id="cd03139">
    <property type="entry name" value="GATase1_PfpI_2"/>
    <property type="match status" value="1"/>
</dbReference>
<feature type="chain" id="PRO_5042487290" evidence="1">
    <location>
        <begin position="17"/>
        <end position="280"/>
    </location>
</feature>
<feature type="domain" description="DJ-1/PfpI" evidence="2">
    <location>
        <begin position="113"/>
        <end position="223"/>
    </location>
</feature>
<dbReference type="GeneID" id="85315756"/>
<organism evidence="3 4">
    <name type="scientific">Phialemonium atrogriseum</name>
    <dbReference type="NCBI Taxonomy" id="1093897"/>
    <lineage>
        <taxon>Eukaryota</taxon>
        <taxon>Fungi</taxon>
        <taxon>Dikarya</taxon>
        <taxon>Ascomycota</taxon>
        <taxon>Pezizomycotina</taxon>
        <taxon>Sordariomycetes</taxon>
        <taxon>Sordariomycetidae</taxon>
        <taxon>Cephalothecales</taxon>
        <taxon>Cephalothecaceae</taxon>
        <taxon>Phialemonium</taxon>
    </lineage>
</organism>
<sequence length="280" mass="29978">MAGLVLLLNLVCVAAGQNLTQEQGFNARRTLSIGYIIFPGFEPLDVYGPLEILFEACVPLCDPCLDVSLSYNYKMTLATIAHTTGPISSRIPPQRMDDNDSSSPRDDFGFMLGPSMLATHTFEDAPALDVIIVPGGLGNSALIQANDTAIESFIARRFTAADYVLSVCTGAVSLARAGVLSAWATSYGDNVTWVPSARWVEDGKVWTSSGVAAGMDMTYAFLKHLYGTEMLDAVMNGIEYAPHVDPHWDPFSVVHDVPGADKNRSLGDCIAPVGYAATCS</sequence>
<evidence type="ECO:0000313" key="4">
    <source>
        <dbReference type="Proteomes" id="UP001244011"/>
    </source>
</evidence>
<dbReference type="SUPFAM" id="SSF52317">
    <property type="entry name" value="Class I glutamine amidotransferase-like"/>
    <property type="match status" value="1"/>
</dbReference>
<dbReference type="Proteomes" id="UP001244011">
    <property type="component" value="Unassembled WGS sequence"/>
</dbReference>
<feature type="signal peptide" evidence="1">
    <location>
        <begin position="1"/>
        <end position="16"/>
    </location>
</feature>
<keyword evidence="4" id="KW-1185">Reference proteome</keyword>
<gene>
    <name evidence="3" type="ORF">QBC33DRAFT_614005</name>
</gene>
<dbReference type="AlphaFoldDB" id="A0AAJ0BRP6"/>
<name>A0AAJ0BRP6_9PEZI</name>
<keyword evidence="3" id="KW-0315">Glutamine amidotransferase</keyword>
<dbReference type="InterPro" id="IPR002818">
    <property type="entry name" value="DJ-1/PfpI"/>
</dbReference>
<comment type="caution">
    <text evidence="3">The sequence shown here is derived from an EMBL/GenBank/DDBJ whole genome shotgun (WGS) entry which is preliminary data.</text>
</comment>
<evidence type="ECO:0000256" key="1">
    <source>
        <dbReference type="SAM" id="SignalP"/>
    </source>
</evidence>
<evidence type="ECO:0000259" key="2">
    <source>
        <dbReference type="Pfam" id="PF01965"/>
    </source>
</evidence>
<dbReference type="Pfam" id="PF01965">
    <property type="entry name" value="DJ-1_PfpI"/>
    <property type="match status" value="1"/>
</dbReference>
<dbReference type="InterPro" id="IPR052158">
    <property type="entry name" value="INH-QAR"/>
</dbReference>
<protein>
    <submittedName>
        <fullName evidence="3">Class I glutamine amidotransferase-like protein</fullName>
    </submittedName>
</protein>
<reference evidence="3" key="1">
    <citation type="submission" date="2023-06" db="EMBL/GenBank/DDBJ databases">
        <title>Genome-scale phylogeny and comparative genomics of the fungal order Sordariales.</title>
        <authorList>
            <consortium name="Lawrence Berkeley National Laboratory"/>
            <person name="Hensen N."/>
            <person name="Bonometti L."/>
            <person name="Westerberg I."/>
            <person name="Brannstrom I.O."/>
            <person name="Guillou S."/>
            <person name="Cros-Aarteil S."/>
            <person name="Calhoun S."/>
            <person name="Haridas S."/>
            <person name="Kuo A."/>
            <person name="Mondo S."/>
            <person name="Pangilinan J."/>
            <person name="Riley R."/>
            <person name="Labutti K."/>
            <person name="Andreopoulos B."/>
            <person name="Lipzen A."/>
            <person name="Chen C."/>
            <person name="Yanf M."/>
            <person name="Daum C."/>
            <person name="Ng V."/>
            <person name="Clum A."/>
            <person name="Steindorff A."/>
            <person name="Ohm R."/>
            <person name="Martin F."/>
            <person name="Silar P."/>
            <person name="Natvig D."/>
            <person name="Lalanne C."/>
            <person name="Gautier V."/>
            <person name="Ament-Velasquez S.L."/>
            <person name="Kruys A."/>
            <person name="Hutchinson M.I."/>
            <person name="Powell A.J."/>
            <person name="Barry K."/>
            <person name="Miller A.N."/>
            <person name="Grigoriev I.V."/>
            <person name="Debuchy R."/>
            <person name="Gladieux P."/>
            <person name="Thoren M.H."/>
            <person name="Johannesson H."/>
        </authorList>
    </citation>
    <scope>NUCLEOTIDE SEQUENCE</scope>
    <source>
        <strain evidence="3">8032-3</strain>
    </source>
</reference>
<proteinExistence type="predicted"/>
<dbReference type="InterPro" id="IPR029062">
    <property type="entry name" value="Class_I_gatase-like"/>
</dbReference>
<dbReference type="RefSeq" id="XP_060279264.1">
    <property type="nucleotide sequence ID" value="XM_060432569.1"/>
</dbReference>
<dbReference type="EMBL" id="MU839031">
    <property type="protein sequence ID" value="KAK1763051.1"/>
    <property type="molecule type" value="Genomic_DNA"/>
</dbReference>
<keyword evidence="1" id="KW-0732">Signal</keyword>
<dbReference type="Gene3D" id="3.40.50.880">
    <property type="match status" value="1"/>
</dbReference>
<evidence type="ECO:0000313" key="3">
    <source>
        <dbReference type="EMBL" id="KAK1763051.1"/>
    </source>
</evidence>
<dbReference type="PANTHER" id="PTHR43130:SF15">
    <property type="entry name" value="THIJ_PFPI FAMILY PROTEIN (AFU_ORTHOLOGUE AFUA_5G14240)"/>
    <property type="match status" value="1"/>
</dbReference>
<accession>A0AAJ0BRP6</accession>
<dbReference type="PANTHER" id="PTHR43130">
    <property type="entry name" value="ARAC-FAMILY TRANSCRIPTIONAL REGULATOR"/>
    <property type="match status" value="1"/>
</dbReference>